<dbReference type="InterPro" id="IPR003961">
    <property type="entry name" value="FN3_dom"/>
</dbReference>
<organism evidence="3">
    <name type="scientific">Bacillus thuringiensis subsp. aizawai</name>
    <dbReference type="NCBI Taxonomy" id="1433"/>
    <lineage>
        <taxon>Bacteria</taxon>
        <taxon>Bacillati</taxon>
        <taxon>Bacillota</taxon>
        <taxon>Bacilli</taxon>
        <taxon>Bacillales</taxon>
        <taxon>Bacillaceae</taxon>
        <taxon>Bacillus</taxon>
        <taxon>Bacillus cereus group</taxon>
    </lineage>
</organism>
<dbReference type="InterPro" id="IPR036116">
    <property type="entry name" value="FN3_sf"/>
</dbReference>
<evidence type="ECO:0000313" key="3">
    <source>
        <dbReference type="EMBL" id="AFV53182.1"/>
    </source>
</evidence>
<protein>
    <recommendedName>
        <fullName evidence="2">Fibronectin type-III domain-containing protein</fullName>
    </recommendedName>
</protein>
<proteinExistence type="predicted"/>
<keyword evidence="1" id="KW-0812">Transmembrane</keyword>
<evidence type="ECO:0000259" key="2">
    <source>
        <dbReference type="PROSITE" id="PS50853"/>
    </source>
</evidence>
<evidence type="ECO:0000256" key="1">
    <source>
        <dbReference type="SAM" id="Phobius"/>
    </source>
</evidence>
<name>M4HZD8_BACTA</name>
<dbReference type="EMBL" id="JQ696952">
    <property type="protein sequence ID" value="AFV53182.1"/>
    <property type="molecule type" value="Genomic_DNA"/>
</dbReference>
<sequence length="382" mass="42538">MPLLLGILFIGDTSAFDEVSRASLGNDLLKGVSGSMCGSTVTKITDGNPSTGETLFKTCREIRFKLPKVSNVSGFLYIKTNKWTSDKLAIDFKKVDGQVKTITYNQASVNSNNYIQVFVKDVSEVVLRNFDDTGAIEIMSFELYEGNGDEFFYEDIKELQPTITYDSVTFSYKNPKIDFGYLRIYRDGKLIVDNFKLEQFKDKELSPNTEYKYKFVAVSSDGIESKGIEKVIKTDEKPNLAKPIKPSNPTITPKDGSLIVNLTNYDAGVKVKGYHIVVDGKQVNDSLVTARSYAITGLKNGQSYQVQIKAVSAWNIESDLSNSVPGIPQVQVIPDIAFNFGLSDLMESIKNWFGGIWPIVAFSIAIPLTFIVAFNTKKLFLR</sequence>
<keyword evidence="1" id="KW-1133">Transmembrane helix</keyword>
<dbReference type="InterPro" id="IPR013783">
    <property type="entry name" value="Ig-like_fold"/>
</dbReference>
<dbReference type="SMART" id="SM00060">
    <property type="entry name" value="FN3"/>
    <property type="match status" value="2"/>
</dbReference>
<keyword evidence="1" id="KW-0472">Membrane</keyword>
<feature type="domain" description="Fibronectin type-III" evidence="2">
    <location>
        <begin position="245"/>
        <end position="335"/>
    </location>
</feature>
<dbReference type="CDD" id="cd00063">
    <property type="entry name" value="FN3"/>
    <property type="match status" value="1"/>
</dbReference>
<dbReference type="SUPFAM" id="SSF49265">
    <property type="entry name" value="Fibronectin type III"/>
    <property type="match status" value="1"/>
</dbReference>
<reference evidence="3" key="1">
    <citation type="submission" date="2012-02" db="EMBL/GenBank/DDBJ databases">
        <title>Characterization of a strain of Bacillus thuringiensis serovar aizawai which harbors a rolling-circle replication plasmid, pBt1-3.</title>
        <authorList>
            <person name="Liu Q."/>
            <person name="Roh J.Y."/>
            <person name="Wang Y."/>
            <person name="Choi J.Y."/>
            <person name="Tao X.Y."/>
            <person name="Jin B.R."/>
            <person name="Je Y.H."/>
        </authorList>
    </citation>
    <scope>NUCLEOTIDE SEQUENCE</scope>
    <source>
        <strain evidence="3">1-3</strain>
        <plasmid evidence="3">pBt1-3</plasmid>
    </source>
</reference>
<keyword evidence="3" id="KW-0614">Plasmid</keyword>
<dbReference type="PROSITE" id="PS50853">
    <property type="entry name" value="FN3"/>
    <property type="match status" value="1"/>
</dbReference>
<accession>M4HZD8</accession>
<geneLocation type="plasmid" evidence="3">
    <name>pBt1-3</name>
</geneLocation>
<feature type="transmembrane region" description="Helical" evidence="1">
    <location>
        <begin position="352"/>
        <end position="374"/>
    </location>
</feature>
<dbReference type="Gene3D" id="2.60.40.10">
    <property type="entry name" value="Immunoglobulins"/>
    <property type="match status" value="2"/>
</dbReference>
<dbReference type="AlphaFoldDB" id="M4HZD8"/>